<organism evidence="10 11">
    <name type="scientific">Parendozoicomonas haliclonae</name>
    <dbReference type="NCBI Taxonomy" id="1960125"/>
    <lineage>
        <taxon>Bacteria</taxon>
        <taxon>Pseudomonadati</taxon>
        <taxon>Pseudomonadota</taxon>
        <taxon>Gammaproteobacteria</taxon>
        <taxon>Oceanospirillales</taxon>
        <taxon>Endozoicomonadaceae</taxon>
        <taxon>Parendozoicomonas</taxon>
    </lineage>
</organism>
<dbReference type="PANTHER" id="PTHR30026:SF22">
    <property type="entry name" value="OUTER MEMBRANE EFFLUX PROTEIN"/>
    <property type="match status" value="1"/>
</dbReference>
<dbReference type="InterPro" id="IPR051906">
    <property type="entry name" value="TolC-like"/>
</dbReference>
<dbReference type="Gene3D" id="1.20.1600.10">
    <property type="entry name" value="Outer membrane efflux proteins (OEP)"/>
    <property type="match status" value="1"/>
</dbReference>
<dbReference type="GO" id="GO:0015288">
    <property type="term" value="F:porin activity"/>
    <property type="evidence" value="ECO:0007669"/>
    <property type="project" value="TreeGrafter"/>
</dbReference>
<proteinExistence type="inferred from homology"/>
<evidence type="ECO:0000256" key="6">
    <source>
        <dbReference type="ARBA" id="ARBA00023136"/>
    </source>
</evidence>
<evidence type="ECO:0000313" key="10">
    <source>
        <dbReference type="EMBL" id="SMA50476.1"/>
    </source>
</evidence>
<comment type="subcellular location">
    <subcellularLocation>
        <location evidence="1">Cell outer membrane</location>
    </subcellularLocation>
</comment>
<comment type="similarity">
    <text evidence="2">Belongs to the outer membrane factor (OMF) (TC 1.B.17) family.</text>
</comment>
<evidence type="ECO:0000256" key="4">
    <source>
        <dbReference type="ARBA" id="ARBA00022452"/>
    </source>
</evidence>
<keyword evidence="9" id="KW-0732">Signal</keyword>
<keyword evidence="3" id="KW-0813">Transport</keyword>
<dbReference type="InterPro" id="IPR003423">
    <property type="entry name" value="OMP_efflux"/>
</dbReference>
<evidence type="ECO:0000256" key="8">
    <source>
        <dbReference type="SAM" id="Coils"/>
    </source>
</evidence>
<sequence length="454" mass="49603">MKMQKNKGWLAVVPFLASTLAIATSNVQAATLTDVVNNAIATNPEVLIRNSAASAKTDEVRQARSGYLPEVNLTAGAGFENSRNATTIGNNDNPYSATKDQNRTRREAAITLQQMIFDGFATSSEVDRQKARKRAADFEVCSSAEDIGLQATEAYTNVMKEKALVANAQANVDEHERIVELIRQRGNSMGTEADVAQAESRLLLAHANLISAEASLRDSKTVFQRVVGNLPSQFMKPGAPSGLPGTADQAVAMAEQHHPIMKITKADVAEAQAQYEASKSAFLPTFTAELGADWGKDQNGGKGTTYNHTAMVRMSFNLYNGGADSARKSQTSKLINEAMEIRNRASRQITEEVRLSWVAVDSGAKRLVQLKSYESNAKKARTLYSEQFKAGARTLLDLLDSQNEYFSAGNSRVRADYDHLYSQYRLLHSEGLLLRQLEASLPMDNRCGLTVAQI</sequence>
<evidence type="ECO:0000313" key="11">
    <source>
        <dbReference type="Proteomes" id="UP000196573"/>
    </source>
</evidence>
<dbReference type="GO" id="GO:0009279">
    <property type="term" value="C:cell outer membrane"/>
    <property type="evidence" value="ECO:0007669"/>
    <property type="project" value="UniProtKB-SubCell"/>
</dbReference>
<evidence type="ECO:0000256" key="2">
    <source>
        <dbReference type="ARBA" id="ARBA00007613"/>
    </source>
</evidence>
<reference evidence="10 11" key="1">
    <citation type="submission" date="2017-03" db="EMBL/GenBank/DDBJ databases">
        <authorList>
            <person name="Afonso C.L."/>
            <person name="Miller P.J."/>
            <person name="Scott M.A."/>
            <person name="Spackman E."/>
            <person name="Goraichik I."/>
            <person name="Dimitrov K.M."/>
            <person name="Suarez D.L."/>
            <person name="Swayne D.E."/>
        </authorList>
    </citation>
    <scope>NUCLEOTIDE SEQUENCE [LARGE SCALE GENOMIC DNA]</scope>
    <source>
        <strain evidence="10">SB41UT1</strain>
    </source>
</reference>
<feature type="chain" id="PRO_5013004978" evidence="9">
    <location>
        <begin position="30"/>
        <end position="454"/>
    </location>
</feature>
<evidence type="ECO:0000256" key="5">
    <source>
        <dbReference type="ARBA" id="ARBA00022692"/>
    </source>
</evidence>
<keyword evidence="11" id="KW-1185">Reference proteome</keyword>
<dbReference type="InterPro" id="IPR010130">
    <property type="entry name" value="T1SS_OMP_TolC"/>
</dbReference>
<dbReference type="EMBL" id="FWPT01000012">
    <property type="protein sequence ID" value="SMA50476.1"/>
    <property type="molecule type" value="Genomic_DNA"/>
</dbReference>
<keyword evidence="4" id="KW-1134">Transmembrane beta strand</keyword>
<dbReference type="Proteomes" id="UP000196573">
    <property type="component" value="Unassembled WGS sequence"/>
</dbReference>
<gene>
    <name evidence="10" type="primary">bepC_3</name>
    <name evidence="10" type="ORF">EHSB41UT_04287</name>
</gene>
<dbReference type="PANTHER" id="PTHR30026">
    <property type="entry name" value="OUTER MEMBRANE PROTEIN TOLC"/>
    <property type="match status" value="1"/>
</dbReference>
<dbReference type="Pfam" id="PF02321">
    <property type="entry name" value="OEP"/>
    <property type="match status" value="2"/>
</dbReference>
<evidence type="ECO:0000256" key="1">
    <source>
        <dbReference type="ARBA" id="ARBA00004442"/>
    </source>
</evidence>
<dbReference type="GO" id="GO:1990281">
    <property type="term" value="C:efflux pump complex"/>
    <property type="evidence" value="ECO:0007669"/>
    <property type="project" value="TreeGrafter"/>
</dbReference>
<dbReference type="SUPFAM" id="SSF56954">
    <property type="entry name" value="Outer membrane efflux proteins (OEP)"/>
    <property type="match status" value="1"/>
</dbReference>
<dbReference type="RefSeq" id="WP_087112908.1">
    <property type="nucleotide sequence ID" value="NZ_CBCSCN010000005.1"/>
</dbReference>
<evidence type="ECO:0000256" key="3">
    <source>
        <dbReference type="ARBA" id="ARBA00022448"/>
    </source>
</evidence>
<dbReference type="AlphaFoldDB" id="A0A1X7AQA5"/>
<keyword evidence="8" id="KW-0175">Coiled coil</keyword>
<accession>A0A1X7AQA5</accession>
<dbReference type="NCBIfam" id="TIGR01844">
    <property type="entry name" value="type_I_sec_TolC"/>
    <property type="match status" value="1"/>
</dbReference>
<dbReference type="OrthoDB" id="9814637at2"/>
<feature type="signal peptide" evidence="9">
    <location>
        <begin position="1"/>
        <end position="29"/>
    </location>
</feature>
<keyword evidence="7" id="KW-0998">Cell outer membrane</keyword>
<name>A0A1X7AQA5_9GAMM</name>
<evidence type="ECO:0000256" key="7">
    <source>
        <dbReference type="ARBA" id="ARBA00023237"/>
    </source>
</evidence>
<dbReference type="GO" id="GO:0015562">
    <property type="term" value="F:efflux transmembrane transporter activity"/>
    <property type="evidence" value="ECO:0007669"/>
    <property type="project" value="InterPro"/>
</dbReference>
<evidence type="ECO:0000256" key="9">
    <source>
        <dbReference type="SAM" id="SignalP"/>
    </source>
</evidence>
<protein>
    <submittedName>
        <fullName evidence="10">Outer membrane efflux protein BepC</fullName>
    </submittedName>
</protein>
<keyword evidence="6" id="KW-0472">Membrane</keyword>
<keyword evidence="5" id="KW-0812">Transmembrane</keyword>
<feature type="coiled-coil region" evidence="8">
    <location>
        <begin position="158"/>
        <end position="185"/>
    </location>
</feature>